<sequence length="111" mass="12997">MDTVVNDTMNNPIETAMVEDTINEPMETATENDVQLKSTSTHHVLESFDLFDGNNELISEYMTRKTEISASHSQYINEHPELKAFMSDYLQFLLHRKPQDVYQFTLEYYQP</sequence>
<dbReference type="OrthoDB" id="6334211at2759"/>
<dbReference type="CDD" id="cd22973">
    <property type="entry name" value="DD_CATIP"/>
    <property type="match status" value="1"/>
</dbReference>
<proteinExistence type="predicted"/>
<dbReference type="AlphaFoldDB" id="A0A177WLJ7"/>
<dbReference type="InterPro" id="IPR047501">
    <property type="entry name" value="DD_CATIP"/>
</dbReference>
<organism evidence="1 2">
    <name type="scientific">Batrachochytrium dendrobatidis (strain JEL423)</name>
    <dbReference type="NCBI Taxonomy" id="403673"/>
    <lineage>
        <taxon>Eukaryota</taxon>
        <taxon>Fungi</taxon>
        <taxon>Fungi incertae sedis</taxon>
        <taxon>Chytridiomycota</taxon>
        <taxon>Chytridiomycota incertae sedis</taxon>
        <taxon>Chytridiomycetes</taxon>
        <taxon>Rhizophydiales</taxon>
        <taxon>Rhizophydiales incertae sedis</taxon>
        <taxon>Batrachochytrium</taxon>
    </lineage>
</organism>
<accession>A0A177WLJ7</accession>
<dbReference type="STRING" id="403673.A0A177WLJ7"/>
<protein>
    <recommendedName>
        <fullName evidence="3">RIIa domain-containing protein</fullName>
    </recommendedName>
</protein>
<dbReference type="Proteomes" id="UP000077115">
    <property type="component" value="Unassembled WGS sequence"/>
</dbReference>
<dbReference type="SUPFAM" id="SSF47391">
    <property type="entry name" value="Dimerization-anchoring domain of cAMP-dependent PK regulatory subunit"/>
    <property type="match status" value="1"/>
</dbReference>
<dbReference type="VEuPathDB" id="FungiDB:BDEG_24407"/>
<evidence type="ECO:0008006" key="3">
    <source>
        <dbReference type="Google" id="ProtNLM"/>
    </source>
</evidence>
<dbReference type="GO" id="GO:0030041">
    <property type="term" value="P:actin filament polymerization"/>
    <property type="evidence" value="ECO:0007669"/>
    <property type="project" value="TreeGrafter"/>
</dbReference>
<evidence type="ECO:0000313" key="1">
    <source>
        <dbReference type="EMBL" id="OAJ40702.1"/>
    </source>
</evidence>
<dbReference type="EMBL" id="DS022304">
    <property type="protein sequence ID" value="OAJ40702.1"/>
    <property type="molecule type" value="Genomic_DNA"/>
</dbReference>
<dbReference type="PANTHER" id="PTHR15505">
    <property type="entry name" value="RIIA DOMAIN-CONTAINING PROTEIN 1"/>
    <property type="match status" value="1"/>
</dbReference>
<name>A0A177WLJ7_BATDL</name>
<gene>
    <name evidence="1" type="ORF">BDEG_24407</name>
</gene>
<dbReference type="PANTHER" id="PTHR15505:SF3">
    <property type="entry name" value="CILIOGENESIS-ASSOCIATED TTC17-INTERACTING PROTEIN"/>
    <property type="match status" value="1"/>
</dbReference>
<dbReference type="GO" id="GO:0044782">
    <property type="term" value="P:cilium organization"/>
    <property type="evidence" value="ECO:0007669"/>
    <property type="project" value="TreeGrafter"/>
</dbReference>
<evidence type="ECO:0000313" key="2">
    <source>
        <dbReference type="Proteomes" id="UP000077115"/>
    </source>
</evidence>
<reference evidence="1 2" key="2">
    <citation type="submission" date="2016-05" db="EMBL/GenBank/DDBJ databases">
        <title>Lineage-specific infection strategies underlie the spectrum of fungal disease in amphibians.</title>
        <authorList>
            <person name="Cuomo C.A."/>
            <person name="Farrer R.A."/>
            <person name="James T."/>
            <person name="Longcore J."/>
            <person name="Birren B."/>
        </authorList>
    </citation>
    <scope>NUCLEOTIDE SEQUENCE [LARGE SCALE GENOMIC DNA]</scope>
    <source>
        <strain evidence="1 2">JEL423</strain>
    </source>
</reference>
<reference evidence="1 2" key="1">
    <citation type="submission" date="2006-10" db="EMBL/GenBank/DDBJ databases">
        <title>The Genome Sequence of Batrachochytrium dendrobatidis JEL423.</title>
        <authorList>
            <consortium name="The Broad Institute Genome Sequencing Platform"/>
            <person name="Birren B."/>
            <person name="Lander E."/>
            <person name="Galagan J."/>
            <person name="Cuomo C."/>
            <person name="Devon K."/>
            <person name="Jaffe D."/>
            <person name="Butler J."/>
            <person name="Alvarez P."/>
            <person name="Gnerre S."/>
            <person name="Grabherr M."/>
            <person name="Kleber M."/>
            <person name="Mauceli E."/>
            <person name="Brockman W."/>
            <person name="Young S."/>
            <person name="LaButti K."/>
            <person name="Sykes S."/>
            <person name="DeCaprio D."/>
            <person name="Crawford M."/>
            <person name="Koehrsen M."/>
            <person name="Engels R."/>
            <person name="Montgomery P."/>
            <person name="Pearson M."/>
            <person name="Howarth C."/>
            <person name="Larson L."/>
            <person name="White J."/>
            <person name="O'Leary S."/>
            <person name="Kodira C."/>
            <person name="Zeng Q."/>
            <person name="Yandava C."/>
            <person name="Alvarado L."/>
            <person name="Longcore J."/>
            <person name="James T."/>
        </authorList>
    </citation>
    <scope>NUCLEOTIDE SEQUENCE [LARGE SCALE GENOMIC DNA]</scope>
    <source>
        <strain evidence="1 2">JEL423</strain>
    </source>
</reference>